<accession>A0A9I9E436</accession>
<evidence type="ECO:0000256" key="1">
    <source>
        <dbReference type="SAM" id="MobiDB-lite"/>
    </source>
</evidence>
<dbReference type="AlphaFoldDB" id="A0A9I9E436"/>
<dbReference type="EnsemblPlants" id="MELO3C028401.2.1">
    <property type="protein sequence ID" value="MELO3C028401.2.1"/>
    <property type="gene ID" value="MELO3C028401.2"/>
</dbReference>
<evidence type="ECO:0000313" key="2">
    <source>
        <dbReference type="EnsemblPlants" id="MELO3C028401.2.1"/>
    </source>
</evidence>
<feature type="region of interest" description="Disordered" evidence="1">
    <location>
        <begin position="1"/>
        <end position="40"/>
    </location>
</feature>
<proteinExistence type="predicted"/>
<organism evidence="2">
    <name type="scientific">Cucumis melo</name>
    <name type="common">Muskmelon</name>
    <dbReference type="NCBI Taxonomy" id="3656"/>
    <lineage>
        <taxon>Eukaryota</taxon>
        <taxon>Viridiplantae</taxon>
        <taxon>Streptophyta</taxon>
        <taxon>Embryophyta</taxon>
        <taxon>Tracheophyta</taxon>
        <taxon>Spermatophyta</taxon>
        <taxon>Magnoliopsida</taxon>
        <taxon>eudicotyledons</taxon>
        <taxon>Gunneridae</taxon>
        <taxon>Pentapetalae</taxon>
        <taxon>rosids</taxon>
        <taxon>fabids</taxon>
        <taxon>Cucurbitales</taxon>
        <taxon>Cucurbitaceae</taxon>
        <taxon>Benincaseae</taxon>
        <taxon>Cucumis</taxon>
    </lineage>
</organism>
<reference evidence="2" key="1">
    <citation type="submission" date="2023-03" db="UniProtKB">
        <authorList>
            <consortium name="EnsemblPlants"/>
        </authorList>
    </citation>
    <scope>IDENTIFICATION</scope>
</reference>
<protein>
    <submittedName>
        <fullName evidence="2">Uncharacterized protein</fullName>
    </submittedName>
</protein>
<name>A0A9I9E436_CUCME</name>
<sequence length="40" mass="4299">GRAASRVATPRSNAEEPQLIRQPSRVRNAVVHTPSHAAPL</sequence>
<dbReference type="Gramene" id="MELO3C028401.2.1">
    <property type="protein sequence ID" value="MELO3C028401.2.1"/>
    <property type="gene ID" value="MELO3C028401.2"/>
</dbReference>